<evidence type="ECO:0000313" key="2">
    <source>
        <dbReference type="Proteomes" id="UP000238634"/>
    </source>
</evidence>
<dbReference type="EMBL" id="PVWG01000009">
    <property type="protein sequence ID" value="PSB19697.1"/>
    <property type="molecule type" value="Genomic_DNA"/>
</dbReference>
<reference evidence="1 2" key="2">
    <citation type="submission" date="2018-03" db="EMBL/GenBank/DDBJ databases">
        <title>The ancient ancestry and fast evolution of plastids.</title>
        <authorList>
            <person name="Moore K.R."/>
            <person name="Magnabosco C."/>
            <person name="Momper L."/>
            <person name="Gold D.A."/>
            <person name="Bosak T."/>
            <person name="Fournier G.P."/>
        </authorList>
    </citation>
    <scope>NUCLEOTIDE SEQUENCE [LARGE SCALE GENOMIC DNA]</scope>
    <source>
        <strain evidence="1 2">ULC007</strain>
    </source>
</reference>
<organism evidence="1 2">
    <name type="scientific">Phormidesmis priestleyi ULC007</name>
    <dbReference type="NCBI Taxonomy" id="1920490"/>
    <lineage>
        <taxon>Bacteria</taxon>
        <taxon>Bacillati</taxon>
        <taxon>Cyanobacteriota</taxon>
        <taxon>Cyanophyceae</taxon>
        <taxon>Leptolyngbyales</taxon>
        <taxon>Leptolyngbyaceae</taxon>
        <taxon>Phormidesmis</taxon>
    </lineage>
</organism>
<dbReference type="Gene3D" id="3.60.15.10">
    <property type="entry name" value="Ribonuclease Z/Hydroxyacylglutathione hydrolase-like"/>
    <property type="match status" value="1"/>
</dbReference>
<evidence type="ECO:0000313" key="1">
    <source>
        <dbReference type="EMBL" id="PSB19697.1"/>
    </source>
</evidence>
<dbReference type="AlphaFoldDB" id="A0A2T1DGV8"/>
<dbReference type="PANTHER" id="PTHR36142:SF2">
    <property type="entry name" value="METALLO-HYDROLASE_OXIDOREDUCTASE SUPERFAMILY PROTEIN"/>
    <property type="match status" value="1"/>
</dbReference>
<dbReference type="SUPFAM" id="SSF56281">
    <property type="entry name" value="Metallo-hydrolase/oxidoreductase"/>
    <property type="match status" value="1"/>
</dbReference>
<dbReference type="PANTHER" id="PTHR36142">
    <property type="entry name" value="METALLO-HYDROLASE/OXIDOREDUCTASE SUPERFAMILY PROTEIN"/>
    <property type="match status" value="1"/>
</dbReference>
<dbReference type="InterPro" id="IPR036866">
    <property type="entry name" value="RibonucZ/Hydroxyglut_hydro"/>
</dbReference>
<dbReference type="GO" id="GO:0016787">
    <property type="term" value="F:hydrolase activity"/>
    <property type="evidence" value="ECO:0007669"/>
    <property type="project" value="UniProtKB-KW"/>
</dbReference>
<keyword evidence="2" id="KW-1185">Reference proteome</keyword>
<name>A0A2T1DGV8_9CYAN</name>
<dbReference type="RefSeq" id="WP_073071688.1">
    <property type="nucleotide sequence ID" value="NZ_MPPI01000012.1"/>
</dbReference>
<proteinExistence type="predicted"/>
<dbReference type="OrthoDB" id="507726at2"/>
<dbReference type="Pfam" id="PF13483">
    <property type="entry name" value="Lactamase_B_3"/>
    <property type="match status" value="1"/>
</dbReference>
<reference evidence="1 2" key="1">
    <citation type="submission" date="2018-02" db="EMBL/GenBank/DDBJ databases">
        <authorList>
            <person name="Cohen D.B."/>
            <person name="Kent A.D."/>
        </authorList>
    </citation>
    <scope>NUCLEOTIDE SEQUENCE [LARGE SCALE GENOMIC DNA]</scope>
    <source>
        <strain evidence="1 2">ULC007</strain>
    </source>
</reference>
<accession>A0A2T1DGV8</accession>
<dbReference type="STRING" id="1920490.GCA_001895925_00148"/>
<protein>
    <submittedName>
        <fullName evidence="1">Zn-dependent hydrolase</fullName>
    </submittedName>
</protein>
<comment type="caution">
    <text evidence="1">The sequence shown here is derived from an EMBL/GenBank/DDBJ whole genome shotgun (WGS) entry which is preliminary data.</text>
</comment>
<gene>
    <name evidence="1" type="ORF">C7B65_10410</name>
</gene>
<keyword evidence="1" id="KW-0378">Hydrolase</keyword>
<dbReference type="Proteomes" id="UP000238634">
    <property type="component" value="Unassembled WGS sequence"/>
</dbReference>
<sequence length="258" mass="28079">MYLTWLDSNSWLIELAGKRILLDPWLVGNLTFGNLTWLFKGYRHQERAFPESLDLILLSQGLEDHAHPETLKRLGKAIPIVGSPSAAKVAQQLGFSQVTALKHGETFTLDHLTIQATPGSPLGPMVQENGYLLKDLASGVKLYYEPHGFHASTLKENAPIEVVITPLIDLALPLVGSIIKGTESALELAKDVQPQVMLPTAAGGDIMFEGLLLSVLKAIGSPDEFRAKLAENNLDTKVLEPRPGDRVEISLRPAAIVP</sequence>